<dbReference type="Pfam" id="PF04483">
    <property type="entry name" value="DUF565"/>
    <property type="match status" value="1"/>
</dbReference>
<keyword evidence="2" id="KW-0472">Membrane</keyword>
<organism evidence="3 4">
    <name type="scientific">Escallonia herrerae</name>
    <dbReference type="NCBI Taxonomy" id="1293975"/>
    <lineage>
        <taxon>Eukaryota</taxon>
        <taxon>Viridiplantae</taxon>
        <taxon>Streptophyta</taxon>
        <taxon>Embryophyta</taxon>
        <taxon>Tracheophyta</taxon>
        <taxon>Spermatophyta</taxon>
        <taxon>Magnoliopsida</taxon>
        <taxon>eudicotyledons</taxon>
        <taxon>Gunneridae</taxon>
        <taxon>Pentapetalae</taxon>
        <taxon>asterids</taxon>
        <taxon>campanulids</taxon>
        <taxon>Escalloniales</taxon>
        <taxon>Escalloniaceae</taxon>
        <taxon>Escallonia</taxon>
    </lineage>
</organism>
<reference evidence="3" key="1">
    <citation type="submission" date="2022-12" db="EMBL/GenBank/DDBJ databases">
        <title>Draft genome assemblies for two species of Escallonia (Escalloniales).</title>
        <authorList>
            <person name="Chanderbali A."/>
            <person name="Dervinis C."/>
            <person name="Anghel I."/>
            <person name="Soltis D."/>
            <person name="Soltis P."/>
            <person name="Zapata F."/>
        </authorList>
    </citation>
    <scope>NUCLEOTIDE SEQUENCE</scope>
    <source>
        <strain evidence="3">UCBG64.0493</strain>
        <tissue evidence="3">Leaf</tissue>
    </source>
</reference>
<comment type="caution">
    <text evidence="3">The sequence shown here is derived from an EMBL/GenBank/DDBJ whole genome shotgun (WGS) entry which is preliminary data.</text>
</comment>
<dbReference type="InterPro" id="IPR007572">
    <property type="entry name" value="Uncharacterised_Ycf20"/>
</dbReference>
<evidence type="ECO:0008006" key="5">
    <source>
        <dbReference type="Google" id="ProtNLM"/>
    </source>
</evidence>
<evidence type="ECO:0000313" key="3">
    <source>
        <dbReference type="EMBL" id="KAK3019550.1"/>
    </source>
</evidence>
<evidence type="ECO:0000313" key="4">
    <source>
        <dbReference type="Proteomes" id="UP001188597"/>
    </source>
</evidence>
<dbReference type="PANTHER" id="PTHR33787">
    <property type="match status" value="1"/>
</dbReference>
<protein>
    <recommendedName>
        <fullName evidence="5">Ycf20</fullName>
    </recommendedName>
</protein>
<dbReference type="Proteomes" id="UP001188597">
    <property type="component" value="Unassembled WGS sequence"/>
</dbReference>
<dbReference type="AlphaFoldDB" id="A0AA88WA46"/>
<keyword evidence="2" id="KW-1133">Transmembrane helix</keyword>
<dbReference type="EMBL" id="JAVXUP010000869">
    <property type="protein sequence ID" value="KAK3019550.1"/>
    <property type="molecule type" value="Genomic_DNA"/>
</dbReference>
<evidence type="ECO:0000256" key="2">
    <source>
        <dbReference type="SAM" id="Phobius"/>
    </source>
</evidence>
<accession>A0AA88WA46</accession>
<dbReference type="PANTHER" id="PTHR33787:SF3">
    <property type="entry name" value="YCF20-LIKE PROTEIN"/>
    <property type="match status" value="1"/>
</dbReference>
<proteinExistence type="inferred from homology"/>
<comment type="similarity">
    <text evidence="1">Belongs to the ycf20 family.</text>
</comment>
<keyword evidence="4" id="KW-1185">Reference proteome</keyword>
<feature type="transmembrane region" description="Helical" evidence="2">
    <location>
        <begin position="88"/>
        <end position="108"/>
    </location>
</feature>
<sequence length="166" mass="18494">MKWYPSIRRGSRTIRCSVSGSGSTPSSTNSTRSGTRLTRAIQAFQIKLIARIKELKRDFPVKILFFLVGFYCATAFATVIGQTGDWDILSAALAVTVVEAIGALMYGASLSELKKMRRSFFQSYRMRHLKSSIIEDYKYSVADPGEDSATDFSKYSGVPSLDLQYD</sequence>
<keyword evidence="2" id="KW-0812">Transmembrane</keyword>
<gene>
    <name evidence="3" type="ORF">RJ639_004391</name>
</gene>
<evidence type="ECO:0000256" key="1">
    <source>
        <dbReference type="ARBA" id="ARBA00009846"/>
    </source>
</evidence>
<name>A0AA88WA46_9ASTE</name>
<feature type="transmembrane region" description="Helical" evidence="2">
    <location>
        <begin position="63"/>
        <end position="82"/>
    </location>
</feature>